<organism evidence="8 9">
    <name type="scientific">Lasiosphaeris hirsuta</name>
    <dbReference type="NCBI Taxonomy" id="260670"/>
    <lineage>
        <taxon>Eukaryota</taxon>
        <taxon>Fungi</taxon>
        <taxon>Dikarya</taxon>
        <taxon>Ascomycota</taxon>
        <taxon>Pezizomycotina</taxon>
        <taxon>Sordariomycetes</taxon>
        <taxon>Sordariomycetidae</taxon>
        <taxon>Sordariales</taxon>
        <taxon>Lasiosphaeriaceae</taxon>
        <taxon>Lasiosphaeris</taxon>
    </lineage>
</organism>
<evidence type="ECO:0000313" key="9">
    <source>
        <dbReference type="Proteomes" id="UP001172102"/>
    </source>
</evidence>
<dbReference type="Proteomes" id="UP001172102">
    <property type="component" value="Unassembled WGS sequence"/>
</dbReference>
<comment type="caution">
    <text evidence="8">The sequence shown here is derived from an EMBL/GenBank/DDBJ whole genome shotgun (WGS) entry which is preliminary data.</text>
</comment>
<feature type="transmembrane region" description="Helical" evidence="6">
    <location>
        <begin position="231"/>
        <end position="252"/>
    </location>
</feature>
<feature type="non-terminal residue" evidence="8">
    <location>
        <position position="425"/>
    </location>
</feature>
<feature type="transmembrane region" description="Helical" evidence="6">
    <location>
        <begin position="142"/>
        <end position="162"/>
    </location>
</feature>
<evidence type="ECO:0000256" key="3">
    <source>
        <dbReference type="ARBA" id="ARBA00022989"/>
    </source>
</evidence>
<name>A0AA40DNY2_9PEZI</name>
<keyword evidence="2 6" id="KW-0812">Transmembrane</keyword>
<feature type="transmembrane region" description="Helical" evidence="6">
    <location>
        <begin position="344"/>
        <end position="361"/>
    </location>
</feature>
<dbReference type="FunFam" id="1.20.1720.10:FF:000012">
    <property type="entry name" value="MFS toxin efflux pump (AflT)"/>
    <property type="match status" value="1"/>
</dbReference>
<comment type="subcellular location">
    <subcellularLocation>
        <location evidence="1">Membrane</location>
        <topology evidence="1">Multi-pass membrane protein</topology>
    </subcellularLocation>
</comment>
<dbReference type="EMBL" id="JAUKUA010000006">
    <property type="protein sequence ID" value="KAK0708141.1"/>
    <property type="molecule type" value="Genomic_DNA"/>
</dbReference>
<feature type="transmembrane region" description="Helical" evidence="6">
    <location>
        <begin position="49"/>
        <end position="67"/>
    </location>
</feature>
<dbReference type="GO" id="GO:0005886">
    <property type="term" value="C:plasma membrane"/>
    <property type="evidence" value="ECO:0007669"/>
    <property type="project" value="TreeGrafter"/>
</dbReference>
<evidence type="ECO:0000256" key="5">
    <source>
        <dbReference type="SAM" id="MobiDB-lite"/>
    </source>
</evidence>
<dbReference type="CDD" id="cd17502">
    <property type="entry name" value="MFS_Azr1_MDR_like"/>
    <property type="match status" value="1"/>
</dbReference>
<feature type="transmembrane region" description="Helical" evidence="6">
    <location>
        <begin position="168"/>
        <end position="188"/>
    </location>
</feature>
<dbReference type="InterPro" id="IPR036259">
    <property type="entry name" value="MFS_trans_sf"/>
</dbReference>
<sequence>METNSSKQPTKGEPPQHHHHHHHHHTSGTTEKHKHEESGLSEPEYPSRLGLGLIALGLCFAVFLFALDQTIVANAIPKITEEFDSVSDIGWYGSGNYVQLIPNQIPNACYLANLLSFAAFMLATAAFQLIYGKAYTFFSIKYTFFLAIGLFELGSLVCALSPTSIALIIGRAVAGLGGSGIMTGALVIIAHSVPLRTRPIFLGAMGGIFGIASVCGPLLGGVFTDRLTWRWCFYINLPFGAVTILAIALFFNPPRRPAVDNLPFLVKVKKIDWLGMFFFIPSIISLLLALQWGGSVYPWNSSRIIALFVIFGVLGVGFGVVQFRRGEQAIVPPRIIGQRSVGAAAWHAFCNGAAFFVVIYYTPLWHQFIGQVSAVESGIRLLPMVFGMVIMVIMSGVLVTVIGYYAPLMILSSILAPIGEGLLST</sequence>
<feature type="transmembrane region" description="Helical" evidence="6">
    <location>
        <begin position="110"/>
        <end position="130"/>
    </location>
</feature>
<dbReference type="AlphaFoldDB" id="A0AA40DNY2"/>
<evidence type="ECO:0000256" key="4">
    <source>
        <dbReference type="ARBA" id="ARBA00023136"/>
    </source>
</evidence>
<feature type="compositionally biased region" description="Basic residues" evidence="5">
    <location>
        <begin position="17"/>
        <end position="26"/>
    </location>
</feature>
<dbReference type="SUPFAM" id="SSF103473">
    <property type="entry name" value="MFS general substrate transporter"/>
    <property type="match status" value="1"/>
</dbReference>
<gene>
    <name evidence="8" type="ORF">B0H67DRAFT_612625</name>
</gene>
<keyword evidence="9" id="KW-1185">Reference proteome</keyword>
<dbReference type="PANTHER" id="PTHR23501:SF199">
    <property type="entry name" value="MFS EFFLUX TRANSPORTER INPD-RELATED"/>
    <property type="match status" value="1"/>
</dbReference>
<evidence type="ECO:0000313" key="8">
    <source>
        <dbReference type="EMBL" id="KAK0708141.1"/>
    </source>
</evidence>
<reference evidence="8" key="1">
    <citation type="submission" date="2023-06" db="EMBL/GenBank/DDBJ databases">
        <title>Genome-scale phylogeny and comparative genomics of the fungal order Sordariales.</title>
        <authorList>
            <consortium name="Lawrence Berkeley National Laboratory"/>
            <person name="Hensen N."/>
            <person name="Bonometti L."/>
            <person name="Westerberg I."/>
            <person name="Brannstrom I.O."/>
            <person name="Guillou S."/>
            <person name="Cros-Aarteil S."/>
            <person name="Calhoun S."/>
            <person name="Haridas S."/>
            <person name="Kuo A."/>
            <person name="Mondo S."/>
            <person name="Pangilinan J."/>
            <person name="Riley R."/>
            <person name="Labutti K."/>
            <person name="Andreopoulos B."/>
            <person name="Lipzen A."/>
            <person name="Chen C."/>
            <person name="Yanf M."/>
            <person name="Daum C."/>
            <person name="Ng V."/>
            <person name="Clum A."/>
            <person name="Steindorff A."/>
            <person name="Ohm R."/>
            <person name="Martin F."/>
            <person name="Silar P."/>
            <person name="Natvig D."/>
            <person name="Lalanne C."/>
            <person name="Gautier V."/>
            <person name="Ament-Velasquez S.L."/>
            <person name="Kruys A."/>
            <person name="Hutchinson M.I."/>
            <person name="Powell A.J."/>
            <person name="Barry K."/>
            <person name="Miller A.N."/>
            <person name="Grigoriev I.V."/>
            <person name="Debuchy R."/>
            <person name="Gladieux P."/>
            <person name="Thoren M.H."/>
            <person name="Johannesson H."/>
        </authorList>
    </citation>
    <scope>NUCLEOTIDE SEQUENCE</scope>
    <source>
        <strain evidence="8">SMH4607-1</strain>
    </source>
</reference>
<dbReference type="PANTHER" id="PTHR23501">
    <property type="entry name" value="MAJOR FACILITATOR SUPERFAMILY"/>
    <property type="match status" value="1"/>
</dbReference>
<dbReference type="InterPro" id="IPR011701">
    <property type="entry name" value="MFS"/>
</dbReference>
<dbReference type="Gene3D" id="1.20.1250.20">
    <property type="entry name" value="MFS general substrate transporter like domains"/>
    <property type="match status" value="1"/>
</dbReference>
<accession>A0AA40DNY2</accession>
<protein>
    <submittedName>
        <fullName evidence="8">Major facilitator superfamily domain-containing protein</fullName>
    </submittedName>
</protein>
<evidence type="ECO:0000259" key="7">
    <source>
        <dbReference type="PROSITE" id="PS50850"/>
    </source>
</evidence>
<dbReference type="GO" id="GO:0022857">
    <property type="term" value="F:transmembrane transporter activity"/>
    <property type="evidence" value="ECO:0007669"/>
    <property type="project" value="InterPro"/>
</dbReference>
<evidence type="ECO:0000256" key="1">
    <source>
        <dbReference type="ARBA" id="ARBA00004141"/>
    </source>
</evidence>
<dbReference type="Pfam" id="PF07690">
    <property type="entry name" value="MFS_1"/>
    <property type="match status" value="1"/>
</dbReference>
<feature type="region of interest" description="Disordered" evidence="5">
    <location>
        <begin position="1"/>
        <end position="43"/>
    </location>
</feature>
<keyword evidence="3 6" id="KW-1133">Transmembrane helix</keyword>
<dbReference type="InterPro" id="IPR020846">
    <property type="entry name" value="MFS_dom"/>
</dbReference>
<feature type="transmembrane region" description="Helical" evidence="6">
    <location>
        <begin position="200"/>
        <end position="219"/>
    </location>
</feature>
<dbReference type="PROSITE" id="PS50850">
    <property type="entry name" value="MFS"/>
    <property type="match status" value="1"/>
</dbReference>
<feature type="transmembrane region" description="Helical" evidence="6">
    <location>
        <begin position="273"/>
        <end position="292"/>
    </location>
</feature>
<feature type="transmembrane region" description="Helical" evidence="6">
    <location>
        <begin position="304"/>
        <end position="323"/>
    </location>
</feature>
<feature type="transmembrane region" description="Helical" evidence="6">
    <location>
        <begin position="381"/>
        <end position="406"/>
    </location>
</feature>
<evidence type="ECO:0000256" key="2">
    <source>
        <dbReference type="ARBA" id="ARBA00022692"/>
    </source>
</evidence>
<keyword evidence="4 6" id="KW-0472">Membrane</keyword>
<feature type="domain" description="Major facilitator superfamily (MFS) profile" evidence="7">
    <location>
        <begin position="54"/>
        <end position="425"/>
    </location>
</feature>
<proteinExistence type="predicted"/>
<evidence type="ECO:0000256" key="6">
    <source>
        <dbReference type="SAM" id="Phobius"/>
    </source>
</evidence>